<dbReference type="InterPro" id="IPR025501">
    <property type="entry name" value="MinD_FleN"/>
</dbReference>
<keyword evidence="1" id="KW-0547">Nucleotide-binding</keyword>
<evidence type="ECO:0000259" key="3">
    <source>
        <dbReference type="Pfam" id="PF13614"/>
    </source>
</evidence>
<name>A0A381XMB4_9ZZZZ</name>
<dbReference type="PANTHER" id="PTHR43384:SF4">
    <property type="entry name" value="CELLULOSE BIOSYNTHESIS PROTEIN BCSQ-RELATED"/>
    <property type="match status" value="1"/>
</dbReference>
<proteinExistence type="predicted"/>
<gene>
    <name evidence="4" type="ORF">METZ01_LOCUS118237</name>
</gene>
<dbReference type="CDD" id="cd02038">
    <property type="entry name" value="FlhG-like"/>
    <property type="match status" value="1"/>
</dbReference>
<accession>A0A381XMB4</accession>
<dbReference type="GO" id="GO:0005829">
    <property type="term" value="C:cytosol"/>
    <property type="evidence" value="ECO:0007669"/>
    <property type="project" value="TreeGrafter"/>
</dbReference>
<dbReference type="PANTHER" id="PTHR43384">
    <property type="entry name" value="SEPTUM SITE-DETERMINING PROTEIN MIND HOMOLOG, CHLOROPLASTIC-RELATED"/>
    <property type="match status" value="1"/>
</dbReference>
<dbReference type="InterPro" id="IPR027417">
    <property type="entry name" value="P-loop_NTPase"/>
</dbReference>
<dbReference type="InterPro" id="IPR050625">
    <property type="entry name" value="ParA/MinD_ATPase"/>
</dbReference>
<sequence length="288" mass="31561">VVTGNQARTLKNIVLNKMKTSSLRVLAVSSGKGGVGKTNIVANLAYVFSKRGKKVLVVDADLGLNNIDILLGLNPKFHIGHVLSGEKNVQDIITKGPADIHLLPAGGGLQELTQLDDEKKIVLMEELDQVSSGYDLLIFDTGAGISTNVTYFCSAAHEIILVATTEPTSLTDVYALIKTLHIKHAQKYFRVIINLVDSEAEAQLIFRNLVAVADRFLPDVSVEYLGYILSDPAVTKAVRQQKAFSELYPNSKVTQCINRLVQKMMNESQSVTGEEKSTLFWRTAFTVQ</sequence>
<dbReference type="GO" id="GO:0009898">
    <property type="term" value="C:cytoplasmic side of plasma membrane"/>
    <property type="evidence" value="ECO:0007669"/>
    <property type="project" value="TreeGrafter"/>
</dbReference>
<evidence type="ECO:0000313" key="4">
    <source>
        <dbReference type="EMBL" id="SVA65383.1"/>
    </source>
</evidence>
<evidence type="ECO:0000256" key="1">
    <source>
        <dbReference type="ARBA" id="ARBA00022741"/>
    </source>
</evidence>
<dbReference type="AlphaFoldDB" id="A0A381XMB4"/>
<protein>
    <recommendedName>
        <fullName evidence="3">AAA domain-containing protein</fullName>
    </recommendedName>
</protein>
<dbReference type="PIRSF" id="PIRSF003092">
    <property type="entry name" value="MinD"/>
    <property type="match status" value="1"/>
</dbReference>
<dbReference type="Gene3D" id="3.40.50.300">
    <property type="entry name" value="P-loop containing nucleotide triphosphate hydrolases"/>
    <property type="match status" value="1"/>
</dbReference>
<dbReference type="GO" id="GO:0051782">
    <property type="term" value="P:negative regulation of cell division"/>
    <property type="evidence" value="ECO:0007669"/>
    <property type="project" value="TreeGrafter"/>
</dbReference>
<keyword evidence="2" id="KW-0067">ATP-binding</keyword>
<dbReference type="InterPro" id="IPR025669">
    <property type="entry name" value="AAA_dom"/>
</dbReference>
<evidence type="ECO:0000256" key="2">
    <source>
        <dbReference type="ARBA" id="ARBA00022840"/>
    </source>
</evidence>
<dbReference type="EMBL" id="UINC01015546">
    <property type="protein sequence ID" value="SVA65383.1"/>
    <property type="molecule type" value="Genomic_DNA"/>
</dbReference>
<dbReference type="SUPFAM" id="SSF52540">
    <property type="entry name" value="P-loop containing nucleoside triphosphate hydrolases"/>
    <property type="match status" value="1"/>
</dbReference>
<dbReference type="GO" id="GO:0016887">
    <property type="term" value="F:ATP hydrolysis activity"/>
    <property type="evidence" value="ECO:0007669"/>
    <property type="project" value="TreeGrafter"/>
</dbReference>
<dbReference type="GO" id="GO:0005524">
    <property type="term" value="F:ATP binding"/>
    <property type="evidence" value="ECO:0007669"/>
    <property type="project" value="UniProtKB-KW"/>
</dbReference>
<feature type="domain" description="AAA" evidence="3">
    <location>
        <begin position="24"/>
        <end position="182"/>
    </location>
</feature>
<dbReference type="InterPro" id="IPR033875">
    <property type="entry name" value="FlhG"/>
</dbReference>
<feature type="non-terminal residue" evidence="4">
    <location>
        <position position="1"/>
    </location>
</feature>
<reference evidence="4" key="1">
    <citation type="submission" date="2018-05" db="EMBL/GenBank/DDBJ databases">
        <authorList>
            <person name="Lanie J.A."/>
            <person name="Ng W.-L."/>
            <person name="Kazmierczak K.M."/>
            <person name="Andrzejewski T.M."/>
            <person name="Davidsen T.M."/>
            <person name="Wayne K.J."/>
            <person name="Tettelin H."/>
            <person name="Glass J.I."/>
            <person name="Rusch D."/>
            <person name="Podicherti R."/>
            <person name="Tsui H.-C.T."/>
            <person name="Winkler M.E."/>
        </authorList>
    </citation>
    <scope>NUCLEOTIDE SEQUENCE</scope>
</reference>
<organism evidence="4">
    <name type="scientific">marine metagenome</name>
    <dbReference type="NCBI Taxonomy" id="408172"/>
    <lineage>
        <taxon>unclassified sequences</taxon>
        <taxon>metagenomes</taxon>
        <taxon>ecological metagenomes</taxon>
    </lineage>
</organism>
<dbReference type="Pfam" id="PF13614">
    <property type="entry name" value="AAA_31"/>
    <property type="match status" value="1"/>
</dbReference>